<protein>
    <submittedName>
        <fullName evidence="1">Uncharacterized protein</fullName>
    </submittedName>
</protein>
<dbReference type="Pfam" id="PF11993">
    <property type="entry name" value="VC2046"/>
    <property type="match status" value="1"/>
</dbReference>
<gene>
    <name evidence="1" type="ORF">J0A66_04675</name>
</gene>
<comment type="caution">
    <text evidence="1">The sequence shown here is derived from an EMBL/GenBank/DDBJ whole genome shotgun (WGS) entry which is preliminary data.</text>
</comment>
<organism evidence="1 2">
    <name type="scientific">Bowmanella dokdonensis</name>
    <dbReference type="NCBI Taxonomy" id="751969"/>
    <lineage>
        <taxon>Bacteria</taxon>
        <taxon>Pseudomonadati</taxon>
        <taxon>Pseudomonadota</taxon>
        <taxon>Gammaproteobacteria</taxon>
        <taxon>Alteromonadales</taxon>
        <taxon>Alteromonadaceae</taxon>
        <taxon>Bowmanella</taxon>
    </lineage>
</organism>
<proteinExistence type="predicted"/>
<name>A0A939DMI5_9ALTE</name>
<dbReference type="RefSeq" id="WP_206572621.1">
    <property type="nucleotide sequence ID" value="NZ_JAFKCV010000002.1"/>
</dbReference>
<accession>A0A939DMI5</accession>
<reference evidence="1" key="1">
    <citation type="submission" date="2021-03" db="EMBL/GenBank/DDBJ databases">
        <title>novel species isolated from a fishpond in China.</title>
        <authorList>
            <person name="Lu H."/>
            <person name="Cai Z."/>
        </authorList>
    </citation>
    <scope>NUCLEOTIDE SEQUENCE</scope>
    <source>
        <strain evidence="1">JCM 30855</strain>
    </source>
</reference>
<keyword evidence="2" id="KW-1185">Reference proteome</keyword>
<dbReference type="EMBL" id="JAFKCV010000002">
    <property type="protein sequence ID" value="MBN7824516.1"/>
    <property type="molecule type" value="Genomic_DNA"/>
</dbReference>
<dbReference type="AlphaFoldDB" id="A0A939DMI5"/>
<evidence type="ECO:0000313" key="2">
    <source>
        <dbReference type="Proteomes" id="UP000664654"/>
    </source>
</evidence>
<dbReference type="Proteomes" id="UP000664654">
    <property type="component" value="Unassembled WGS sequence"/>
</dbReference>
<evidence type="ECO:0000313" key="1">
    <source>
        <dbReference type="EMBL" id="MBN7824516.1"/>
    </source>
</evidence>
<sequence length="152" mass="16732">MRINDIELSGGLSQASQRGEGATFALLLAMLQQNLLERPHLARDQQLPSSSQPLVAAGPVTPLKADAEHWQNGSIHAGYMQQQLTVSARLWHCMHPTPLSVHNDARRLDDEVVANCDYHTRQRLAGKVKSELDVDETGLLDLIEGLQPLRAA</sequence>
<dbReference type="InterPro" id="IPR021879">
    <property type="entry name" value="VC2046_fam"/>
</dbReference>